<protein>
    <submittedName>
        <fullName evidence="2">Uncharacterized protein</fullName>
    </submittedName>
</protein>
<gene>
    <name evidence="2" type="ORF">OCOJLMKI_4664</name>
</gene>
<reference evidence="2" key="2">
    <citation type="submission" date="2021-08" db="EMBL/GenBank/DDBJ databases">
        <authorList>
            <person name="Tani A."/>
            <person name="Ola A."/>
            <person name="Ogura Y."/>
            <person name="Katsura K."/>
            <person name="Hayashi T."/>
        </authorList>
    </citation>
    <scope>NUCLEOTIDE SEQUENCE</scope>
    <source>
        <strain evidence="2">DSM 19015</strain>
    </source>
</reference>
<evidence type="ECO:0000313" key="2">
    <source>
        <dbReference type="EMBL" id="GJD97433.1"/>
    </source>
</evidence>
<dbReference type="EMBL" id="BPQP01000089">
    <property type="protein sequence ID" value="GJD97433.1"/>
    <property type="molecule type" value="Genomic_DNA"/>
</dbReference>
<proteinExistence type="predicted"/>
<dbReference type="Proteomes" id="UP001055125">
    <property type="component" value="Unassembled WGS sequence"/>
</dbReference>
<keyword evidence="3" id="KW-1185">Reference proteome</keyword>
<dbReference type="RefSeq" id="WP_238246496.1">
    <property type="nucleotide sequence ID" value="NZ_BPQP01000089.1"/>
</dbReference>
<keyword evidence="1" id="KW-0732">Signal</keyword>
<reference evidence="2" key="1">
    <citation type="journal article" date="2021" name="Front. Microbiol.">
        <title>Comprehensive Comparative Genomics and Phenotyping of Methylobacterium Species.</title>
        <authorList>
            <person name="Alessa O."/>
            <person name="Ogura Y."/>
            <person name="Fujitani Y."/>
            <person name="Takami H."/>
            <person name="Hayashi T."/>
            <person name="Sahin N."/>
            <person name="Tani A."/>
        </authorList>
    </citation>
    <scope>NUCLEOTIDE SEQUENCE</scope>
    <source>
        <strain evidence="2">DSM 19015</strain>
    </source>
</reference>
<name>A0ABQ4S2S3_9HYPH</name>
<evidence type="ECO:0000256" key="1">
    <source>
        <dbReference type="SAM" id="SignalP"/>
    </source>
</evidence>
<comment type="caution">
    <text evidence="2">The sequence shown here is derived from an EMBL/GenBank/DDBJ whole genome shotgun (WGS) entry which is preliminary data.</text>
</comment>
<feature type="signal peptide" evidence="1">
    <location>
        <begin position="1"/>
        <end position="20"/>
    </location>
</feature>
<organism evidence="2 3">
    <name type="scientific">Methylobacterium iners</name>
    <dbReference type="NCBI Taxonomy" id="418707"/>
    <lineage>
        <taxon>Bacteria</taxon>
        <taxon>Pseudomonadati</taxon>
        <taxon>Pseudomonadota</taxon>
        <taxon>Alphaproteobacteria</taxon>
        <taxon>Hyphomicrobiales</taxon>
        <taxon>Methylobacteriaceae</taxon>
        <taxon>Methylobacterium</taxon>
    </lineage>
</organism>
<feature type="chain" id="PRO_5046575724" evidence="1">
    <location>
        <begin position="21"/>
        <end position="115"/>
    </location>
</feature>
<sequence length="115" mass="12227">MRTLVAAAIVIATLALPAAAGPRRPIEDARDPVYLKAARKALAAKPGTDKVCTRTVGRYLADAIHRRCMFTSGSSSPQCHVDGPCVDIIEEMKLNCAGSIFDGIPCWDGPPPVRP</sequence>
<evidence type="ECO:0000313" key="3">
    <source>
        <dbReference type="Proteomes" id="UP001055125"/>
    </source>
</evidence>
<accession>A0ABQ4S2S3</accession>